<evidence type="ECO:0000313" key="1">
    <source>
        <dbReference type="EMBL" id="SVA95579.1"/>
    </source>
</evidence>
<sequence length="34" mass="3692">MLAVFYPDIIPVVKSAFLDTGARDIAVETLKGIK</sequence>
<organism evidence="1">
    <name type="scientific">marine metagenome</name>
    <dbReference type="NCBI Taxonomy" id="408172"/>
    <lineage>
        <taxon>unclassified sequences</taxon>
        <taxon>metagenomes</taxon>
        <taxon>ecological metagenomes</taxon>
    </lineage>
</organism>
<name>A0A382A2G2_9ZZZZ</name>
<gene>
    <name evidence="1" type="ORF">METZ01_LOCUS148433</name>
</gene>
<reference evidence="1" key="1">
    <citation type="submission" date="2018-05" db="EMBL/GenBank/DDBJ databases">
        <authorList>
            <person name="Lanie J.A."/>
            <person name="Ng W.-L."/>
            <person name="Kazmierczak K.M."/>
            <person name="Andrzejewski T.M."/>
            <person name="Davidsen T.M."/>
            <person name="Wayne K.J."/>
            <person name="Tettelin H."/>
            <person name="Glass J.I."/>
            <person name="Rusch D."/>
            <person name="Podicherti R."/>
            <person name="Tsui H.-C.T."/>
            <person name="Winkler M.E."/>
        </authorList>
    </citation>
    <scope>NUCLEOTIDE SEQUENCE</scope>
</reference>
<dbReference type="EMBL" id="UINC01023601">
    <property type="protein sequence ID" value="SVA95579.1"/>
    <property type="molecule type" value="Genomic_DNA"/>
</dbReference>
<dbReference type="AlphaFoldDB" id="A0A382A2G2"/>
<protein>
    <submittedName>
        <fullName evidence="1">Uncharacterized protein</fullName>
    </submittedName>
</protein>
<accession>A0A382A2G2</accession>
<proteinExistence type="predicted"/>